<proteinExistence type="predicted"/>
<dbReference type="AlphaFoldDB" id="A0AAV4YBN2"/>
<accession>A0AAV4YBN2</accession>
<name>A0AAV4YBN2_CAEEX</name>
<gene>
    <name evidence="1" type="ORF">CEXT_372481</name>
</gene>
<keyword evidence="2" id="KW-1185">Reference proteome</keyword>
<sequence>MQRLILSQRNLFEGLDFVDEKFSTTPALTFRTEQAPTPNPSRQIPYFRHGSALGLCVSISRKQQASTASRDFYCWEAVLKTPRTKDKDPEIEELMLKCQCLEKHFLKNIRGNPYQTIENPFDRKEKERNHNLLNQSKPTPHPSPGIFLGPINVCNPLYDSLVLVKNPGVLVGPTKFPKLQSQYKKTFNYDTKRIFTVQLGHEDFFSSTRESTKGLQTVIGTEKDPWTGVGWVSIDLEDRGLFFFTYGRKNSRLFGFRGESEVCVKKKKGSKCICLGLRWS</sequence>
<dbReference type="EMBL" id="BPLR01001755">
    <property type="protein sequence ID" value="GIZ04548.1"/>
    <property type="molecule type" value="Genomic_DNA"/>
</dbReference>
<evidence type="ECO:0000313" key="1">
    <source>
        <dbReference type="EMBL" id="GIZ04548.1"/>
    </source>
</evidence>
<dbReference type="Proteomes" id="UP001054945">
    <property type="component" value="Unassembled WGS sequence"/>
</dbReference>
<organism evidence="1 2">
    <name type="scientific">Caerostris extrusa</name>
    <name type="common">Bark spider</name>
    <name type="synonym">Caerostris bankana</name>
    <dbReference type="NCBI Taxonomy" id="172846"/>
    <lineage>
        <taxon>Eukaryota</taxon>
        <taxon>Metazoa</taxon>
        <taxon>Ecdysozoa</taxon>
        <taxon>Arthropoda</taxon>
        <taxon>Chelicerata</taxon>
        <taxon>Arachnida</taxon>
        <taxon>Araneae</taxon>
        <taxon>Araneomorphae</taxon>
        <taxon>Entelegynae</taxon>
        <taxon>Araneoidea</taxon>
        <taxon>Araneidae</taxon>
        <taxon>Caerostris</taxon>
    </lineage>
</organism>
<evidence type="ECO:0000313" key="2">
    <source>
        <dbReference type="Proteomes" id="UP001054945"/>
    </source>
</evidence>
<protein>
    <submittedName>
        <fullName evidence="1">Uncharacterized protein</fullName>
    </submittedName>
</protein>
<reference evidence="1 2" key="1">
    <citation type="submission" date="2021-06" db="EMBL/GenBank/DDBJ databases">
        <title>Caerostris extrusa draft genome.</title>
        <authorList>
            <person name="Kono N."/>
            <person name="Arakawa K."/>
        </authorList>
    </citation>
    <scope>NUCLEOTIDE SEQUENCE [LARGE SCALE GENOMIC DNA]</scope>
</reference>
<comment type="caution">
    <text evidence="1">The sequence shown here is derived from an EMBL/GenBank/DDBJ whole genome shotgun (WGS) entry which is preliminary data.</text>
</comment>